<dbReference type="GO" id="GO:0016779">
    <property type="term" value="F:nucleotidyltransferase activity"/>
    <property type="evidence" value="ECO:0007669"/>
    <property type="project" value="InterPro"/>
</dbReference>
<comment type="caution">
    <text evidence="2">The sequence shown here is derived from an EMBL/GenBank/DDBJ whole genome shotgun (WGS) entry which is preliminary data.</text>
</comment>
<name>A0A828YVI5_9LEPT</name>
<feature type="domain" description="Polymerase nucleotidyl transferase" evidence="1">
    <location>
        <begin position="20"/>
        <end position="71"/>
    </location>
</feature>
<proteinExistence type="predicted"/>
<dbReference type="Gene3D" id="3.30.460.10">
    <property type="entry name" value="Beta Polymerase, domain 2"/>
    <property type="match status" value="1"/>
</dbReference>
<dbReference type="Pfam" id="PF01909">
    <property type="entry name" value="NTP_transf_2"/>
    <property type="match status" value="1"/>
</dbReference>
<dbReference type="PANTHER" id="PTHR43449">
    <property type="entry name" value="NUCLEOTIDYLTRANSFERASE"/>
    <property type="match status" value="1"/>
</dbReference>
<dbReference type="Proteomes" id="UP000001338">
    <property type="component" value="Unassembled WGS sequence"/>
</dbReference>
<accession>A0A828YVI5</accession>
<dbReference type="EMBL" id="AFLV02000072">
    <property type="protein sequence ID" value="EKR62760.1"/>
    <property type="molecule type" value="Genomic_DNA"/>
</dbReference>
<evidence type="ECO:0000313" key="2">
    <source>
        <dbReference type="EMBL" id="EKR62760.1"/>
    </source>
</evidence>
<keyword evidence="2" id="KW-0808">Transferase</keyword>
<dbReference type="SUPFAM" id="SSF81301">
    <property type="entry name" value="Nucleotidyltransferase"/>
    <property type="match status" value="1"/>
</dbReference>
<dbReference type="PANTHER" id="PTHR43449:SF1">
    <property type="entry name" value="POLYMERASE BETA NUCLEOTIDYLTRANSFERASE DOMAIN-CONTAINING PROTEIN"/>
    <property type="match status" value="1"/>
</dbReference>
<reference evidence="2 3" key="1">
    <citation type="submission" date="2012-10" db="EMBL/GenBank/DDBJ databases">
        <authorList>
            <person name="Harkins D.M."/>
            <person name="Durkin A.S."/>
            <person name="Brinkac L.M."/>
            <person name="Haft D.H."/>
            <person name="Selengut J.D."/>
            <person name="Sanka R."/>
            <person name="DePew J."/>
            <person name="Purushe J."/>
            <person name="Whelen A.C."/>
            <person name="Vinetz J.M."/>
            <person name="Sutton G.G."/>
            <person name="Nierman W.C."/>
            <person name="Fouts D.E."/>
        </authorList>
    </citation>
    <scope>NUCLEOTIDE SEQUENCE [LARGE SCALE GENOMIC DNA]</scope>
    <source>
        <strain evidence="2 3">2006001853</strain>
    </source>
</reference>
<dbReference type="CDD" id="cd05403">
    <property type="entry name" value="NT_KNTase_like"/>
    <property type="match status" value="1"/>
</dbReference>
<evidence type="ECO:0000259" key="1">
    <source>
        <dbReference type="Pfam" id="PF01909"/>
    </source>
</evidence>
<dbReference type="GeneID" id="61111130"/>
<gene>
    <name evidence="2" type="ORF">LEP1GSC036_0062</name>
</gene>
<dbReference type="InterPro" id="IPR002934">
    <property type="entry name" value="Polymerase_NTP_transf_dom"/>
</dbReference>
<evidence type="ECO:0000313" key="3">
    <source>
        <dbReference type="Proteomes" id="UP000001338"/>
    </source>
</evidence>
<organism evidence="2 3">
    <name type="scientific">Leptospira weilii str. 2006001853</name>
    <dbReference type="NCBI Taxonomy" id="1001589"/>
    <lineage>
        <taxon>Bacteria</taxon>
        <taxon>Pseudomonadati</taxon>
        <taxon>Spirochaetota</taxon>
        <taxon>Spirochaetia</taxon>
        <taxon>Leptospirales</taxon>
        <taxon>Leptospiraceae</taxon>
        <taxon>Leptospira</taxon>
    </lineage>
</organism>
<dbReference type="RefSeq" id="WP_004500521.1">
    <property type="nucleotide sequence ID" value="NZ_AFLV02000072.1"/>
</dbReference>
<dbReference type="InterPro" id="IPR043519">
    <property type="entry name" value="NT_sf"/>
</dbReference>
<protein>
    <submittedName>
        <fullName evidence="2">Nucleotidyltransferase domain protein</fullName>
    </submittedName>
</protein>
<sequence>MSVIVYPKRDPLGGMSREELMEKIRFLIQDKTIEAYLFGSIARNTQNAYSDVDLILILDTKVPFLNRPELFPELLALPVELNLFVYTPQEWEKARDQSKYPGFWKSVFEDMIPLIQNLS</sequence>
<dbReference type="AlphaFoldDB" id="A0A828YVI5"/>